<dbReference type="GO" id="GO:2001070">
    <property type="term" value="F:starch binding"/>
    <property type="evidence" value="ECO:0007669"/>
    <property type="project" value="InterPro"/>
</dbReference>
<dbReference type="InterPro" id="IPR005085">
    <property type="entry name" value="CBM25"/>
</dbReference>
<feature type="region of interest" description="Disordered" evidence="9">
    <location>
        <begin position="161"/>
        <end position="193"/>
    </location>
</feature>
<evidence type="ECO:0000256" key="6">
    <source>
        <dbReference type="ARBA" id="ARBA00022679"/>
    </source>
</evidence>
<dbReference type="Pfam" id="PF00534">
    <property type="entry name" value="Glycos_transf_1"/>
    <property type="match status" value="1"/>
</dbReference>
<name>A0A7S0GMS7_MICPS</name>
<dbReference type="Pfam" id="PF08323">
    <property type="entry name" value="Glyco_transf_5"/>
    <property type="match status" value="1"/>
</dbReference>
<dbReference type="InterPro" id="IPR013534">
    <property type="entry name" value="Starch_synth_cat_dom"/>
</dbReference>
<feature type="compositionally biased region" description="Polar residues" evidence="9">
    <location>
        <begin position="173"/>
        <end position="193"/>
    </location>
</feature>
<dbReference type="HAMAP" id="MF_00484">
    <property type="entry name" value="Glycogen_synth"/>
    <property type="match status" value="1"/>
</dbReference>
<evidence type="ECO:0000256" key="8">
    <source>
        <dbReference type="SAM" id="Coils"/>
    </source>
</evidence>
<sequence length="999" mass="109448">MEKAIEFEKRVASATADLERAVSVERDARETAETKIQQLEFKLGSLQHELETANAELELSSSAELRQAKGESRVQTEIAALQVALEARDAEIRRLKGEEGNDAATLPEHGPGASAAHIAAAQAAAGVAPAKQEQAPPPSDKTAEELELEDLLNEVMALKGEAGESAPEPETTAVESSPTAVESEPTPSSASIESLQTMESVYAEAYHATLAARKAARRKEAETWASTQVAVVASSVKEVYYWLGGGPRHGDSAVVYNRRNPNGLGDGGQLFMHLGYNGWQGDPRQVGMRPLSHDHPSRAEYWLNDQGGDWWIAEPVFVPPEANVLDFVFSDGEGEYDNAGGKDYHSPVGGDDGSPPADVDHAGEREAQLEQEFGHLDVTLAERAGRAAERKFVSRQGFDKKIKEDPATAKVVVEPDRPAAGGEIQIFYRHAANDTSDPKAPLRGAADIFVQGGWNRWTHASGFGPMRMEPAPHPPGGERAQPALVARLQIPPDAHVCDFVFTDDARTMEGRYDSRDGLDYHKKIVGARGGAVPTLRVVHVAVEMAPIAKVGGMGDVVTALSRAVIEDGHSVEVILPKYDCMDTDQIDNLDRVDAFAMKDDKTCYVWKGEVEEVPVTFLQPDTGHFDVGCIYGRGDDHVRFEYFSECALAYLAHVGDVPDVIHAHDWSTSHICFAKRNRLPPGAATVLTIHNLQFGDDLIGRAMRKCTFATTVSPTYAEEISNHNAIAANSSKMVGIRNGIDVELWDPLTDEYMPLNYNAETFAEGKSAARTELCERLGMELSETRPLVGVVARLTHQKGIHLIKHACWRALERGGQFVLLGSSPDGNVQRDFNDMAYEVGGRYPGQSGFVFAYDEPLSHLVYAASDMLLVPSMFEPCGLTQMIAMRYGTVPVVRRTGGLKDTVFDVDEDALRAQEAGLRVNGFAFDGSHDHDIDHALDRALMTYDAEPEKWRSLVGDIMRQDWGWSDPAKTYVEHYWKAAKSMKDAYFSARNKNDDDER</sequence>
<dbReference type="SUPFAM" id="SSF53756">
    <property type="entry name" value="UDP-Glycosyltransferase/glycogen phosphorylase"/>
    <property type="match status" value="1"/>
</dbReference>
<dbReference type="InterPro" id="IPR011835">
    <property type="entry name" value="GS/SS"/>
</dbReference>
<evidence type="ECO:0000313" key="11">
    <source>
        <dbReference type="EMBL" id="CAD8429643.1"/>
    </source>
</evidence>
<dbReference type="Pfam" id="PF16760">
    <property type="entry name" value="CBM53"/>
    <property type="match status" value="1"/>
</dbReference>
<dbReference type="PANTHER" id="PTHR46083:SF5">
    <property type="entry name" value="STARCH SYNTHASE 3, CHLOROPLASTIC_AMYLOPLASTIC"/>
    <property type="match status" value="1"/>
</dbReference>
<keyword evidence="8" id="KW-0175">Coiled coil</keyword>
<comment type="catalytic activity">
    <reaction evidence="1">
        <text>[(1-&gt;4)-alpha-D-glucosyl](n) + ADP-alpha-D-glucose = [(1-&gt;4)-alpha-D-glucosyl](n+1) + ADP + H(+)</text>
        <dbReference type="Rhea" id="RHEA:18189"/>
        <dbReference type="Rhea" id="RHEA-COMP:9584"/>
        <dbReference type="Rhea" id="RHEA-COMP:9587"/>
        <dbReference type="ChEBI" id="CHEBI:15378"/>
        <dbReference type="ChEBI" id="CHEBI:15444"/>
        <dbReference type="ChEBI" id="CHEBI:57498"/>
        <dbReference type="ChEBI" id="CHEBI:456216"/>
        <dbReference type="EC" id="2.4.1.21"/>
    </reaction>
</comment>
<dbReference type="InterPro" id="IPR001296">
    <property type="entry name" value="Glyco_trans_1"/>
</dbReference>
<evidence type="ECO:0000259" key="10">
    <source>
        <dbReference type="SMART" id="SM01066"/>
    </source>
</evidence>
<evidence type="ECO:0000256" key="7">
    <source>
        <dbReference type="ARBA" id="ARBA00022922"/>
    </source>
</evidence>
<evidence type="ECO:0000256" key="2">
    <source>
        <dbReference type="ARBA" id="ARBA00004727"/>
    </source>
</evidence>
<accession>A0A7S0GMS7</accession>
<dbReference type="SMART" id="SM01066">
    <property type="entry name" value="CBM_25"/>
    <property type="match status" value="1"/>
</dbReference>
<dbReference type="GO" id="GO:0009011">
    <property type="term" value="F:alpha-1,4-glucan glucosyltransferase (ADP-glucose donor) activity"/>
    <property type="evidence" value="ECO:0007669"/>
    <property type="project" value="UniProtKB-EC"/>
</dbReference>
<dbReference type="PANTHER" id="PTHR46083">
    <property type="match status" value="1"/>
</dbReference>
<dbReference type="GO" id="GO:0004373">
    <property type="term" value="F:alpha-1,4-glucan glucosyltransferase (UDP-glucose donor) activity"/>
    <property type="evidence" value="ECO:0007669"/>
    <property type="project" value="InterPro"/>
</dbReference>
<feature type="coiled-coil region" evidence="8">
    <location>
        <begin position="29"/>
        <end position="98"/>
    </location>
</feature>
<dbReference type="Gene3D" id="3.40.50.2000">
    <property type="entry name" value="Glycogen Phosphorylase B"/>
    <property type="match status" value="2"/>
</dbReference>
<dbReference type="InterPro" id="IPR013783">
    <property type="entry name" value="Ig-like_fold"/>
</dbReference>
<dbReference type="EC" id="2.4.1.21" evidence="4"/>
<dbReference type="CDD" id="cd03791">
    <property type="entry name" value="GT5_Glycogen_synthase_DULL1-like"/>
    <property type="match status" value="1"/>
</dbReference>
<keyword evidence="5" id="KW-0328">Glycosyltransferase</keyword>
<dbReference type="UniPathway" id="UPA00152"/>
<dbReference type="EMBL" id="HBEN01000588">
    <property type="protein sequence ID" value="CAD8429643.1"/>
    <property type="molecule type" value="Transcribed_RNA"/>
</dbReference>
<dbReference type="AlphaFoldDB" id="A0A7S0GMS7"/>
<proteinExistence type="inferred from homology"/>
<feature type="region of interest" description="Disordered" evidence="9">
    <location>
        <begin position="117"/>
        <end position="143"/>
    </location>
</feature>
<feature type="domain" description="Carbohydrate binding module family 25" evidence="10">
    <location>
        <begin position="250"/>
        <end position="349"/>
    </location>
</feature>
<protein>
    <recommendedName>
        <fullName evidence="4">starch synthase</fullName>
        <ecNumber evidence="4">2.4.1.21</ecNumber>
    </recommendedName>
</protein>
<keyword evidence="6" id="KW-0808">Transferase</keyword>
<dbReference type="Gene3D" id="2.60.40.10">
    <property type="entry name" value="Immunoglobulins"/>
    <property type="match status" value="1"/>
</dbReference>
<comment type="pathway">
    <text evidence="2">Glycan biosynthesis; starch biosynthesis.</text>
</comment>
<evidence type="ECO:0000256" key="9">
    <source>
        <dbReference type="SAM" id="MobiDB-lite"/>
    </source>
</evidence>
<evidence type="ECO:0000256" key="4">
    <source>
        <dbReference type="ARBA" id="ARBA00012588"/>
    </source>
</evidence>
<evidence type="ECO:0000256" key="3">
    <source>
        <dbReference type="ARBA" id="ARBA00010281"/>
    </source>
</evidence>
<reference evidence="11" key="1">
    <citation type="submission" date="2021-01" db="EMBL/GenBank/DDBJ databases">
        <authorList>
            <person name="Corre E."/>
            <person name="Pelletier E."/>
            <person name="Niang G."/>
            <person name="Scheremetjew M."/>
            <person name="Finn R."/>
            <person name="Kale V."/>
            <person name="Holt S."/>
            <person name="Cochrane G."/>
            <person name="Meng A."/>
            <person name="Brown T."/>
            <person name="Cohen L."/>
        </authorList>
    </citation>
    <scope>NUCLEOTIDE SEQUENCE</scope>
    <source>
        <strain evidence="11">CCAC1681</strain>
    </source>
</reference>
<gene>
    <name evidence="11" type="ORF">MSP1401_LOCUS494</name>
</gene>
<organism evidence="11">
    <name type="scientific">Micromonas pusilla</name>
    <name type="common">Picoplanktonic green alga</name>
    <name type="synonym">Chromulina pusilla</name>
    <dbReference type="NCBI Taxonomy" id="38833"/>
    <lineage>
        <taxon>Eukaryota</taxon>
        <taxon>Viridiplantae</taxon>
        <taxon>Chlorophyta</taxon>
        <taxon>Mamiellophyceae</taxon>
        <taxon>Mamiellales</taxon>
        <taxon>Mamiellaceae</taxon>
        <taxon>Micromonas</taxon>
    </lineage>
</organism>
<evidence type="ECO:0000256" key="5">
    <source>
        <dbReference type="ARBA" id="ARBA00022676"/>
    </source>
</evidence>
<keyword evidence="7" id="KW-0750">Starch biosynthesis</keyword>
<comment type="similarity">
    <text evidence="3">Belongs to the glycosyltransferase 1 family. Bacterial/plant glycogen synthase subfamily.</text>
</comment>
<dbReference type="GO" id="GO:0019252">
    <property type="term" value="P:starch biosynthetic process"/>
    <property type="evidence" value="ECO:0007669"/>
    <property type="project" value="UniProtKB-UniPathway"/>
</dbReference>
<feature type="region of interest" description="Disordered" evidence="9">
    <location>
        <begin position="338"/>
        <end position="360"/>
    </location>
</feature>
<feature type="compositionally biased region" description="Low complexity" evidence="9">
    <location>
        <begin position="117"/>
        <end position="134"/>
    </location>
</feature>
<evidence type="ECO:0000256" key="1">
    <source>
        <dbReference type="ARBA" id="ARBA00001478"/>
    </source>
</evidence>